<dbReference type="SUPFAM" id="SSF102114">
    <property type="entry name" value="Radical SAM enzymes"/>
    <property type="match status" value="1"/>
</dbReference>
<accession>A0A845L0Z3</accession>
<sequence>MSISPAAKFEELNNSLPTADLVEIMVSAQGEGPWIGCRQVFLRFFGCNLCCSYCDTPGSRGPRPSACRIEKEPGSSLFDLWENPVTADRVAEYLRHTVPIHSVSLTGGEPLLHVEFIQQLIPLLGAQRPDLYLETNGTLPEQLALIVDDLDYVSMDLKTPLDNHWDLHRPFLRIASRKKGYVKIVITPATAVDTVQRAAAIITEEAPHFPLVLQPVTGKTGLPLTVPGHLLNLQGAALSIHRDVRIIPQVHPILGIL</sequence>
<dbReference type="PIRSF" id="PIRSF000370">
    <property type="entry name" value="QueE"/>
    <property type="match status" value="1"/>
</dbReference>
<dbReference type="InterPro" id="IPR007197">
    <property type="entry name" value="rSAM"/>
</dbReference>
<comment type="caution">
    <text evidence="10">The sequence shown here is derived from an EMBL/GenBank/DDBJ whole genome shotgun (WGS) entry which is preliminary data.</text>
</comment>
<evidence type="ECO:0000313" key="11">
    <source>
        <dbReference type="Proteomes" id="UP000463470"/>
    </source>
</evidence>
<dbReference type="InterPro" id="IPR013785">
    <property type="entry name" value="Aldolase_TIM"/>
</dbReference>
<dbReference type="Proteomes" id="UP000463470">
    <property type="component" value="Unassembled WGS sequence"/>
</dbReference>
<dbReference type="PANTHER" id="PTHR42836">
    <property type="entry name" value="7-CARBOXY-7-DEAZAGUANINE SYNTHASE"/>
    <property type="match status" value="1"/>
</dbReference>
<keyword evidence="1 8" id="KW-0004">4Fe-4S</keyword>
<dbReference type="PROSITE" id="PS51918">
    <property type="entry name" value="RADICAL_SAM"/>
    <property type="match status" value="1"/>
</dbReference>
<evidence type="ECO:0000256" key="1">
    <source>
        <dbReference type="ARBA" id="ARBA00022485"/>
    </source>
</evidence>
<feature type="binding site" evidence="8">
    <location>
        <position position="56"/>
    </location>
    <ligand>
        <name>Mg(2+)</name>
        <dbReference type="ChEBI" id="CHEBI:18420"/>
    </ligand>
</feature>
<comment type="cofactor">
    <cofactor evidence="8">
        <name>S-adenosyl-L-methionine</name>
        <dbReference type="ChEBI" id="CHEBI:59789"/>
    </cofactor>
    <text evidence="8">Binds 1 S-adenosyl-L-methionine per subunit.</text>
</comment>
<feature type="binding site" evidence="8">
    <location>
        <position position="54"/>
    </location>
    <ligand>
        <name>[4Fe-4S] cluster</name>
        <dbReference type="ChEBI" id="CHEBI:49883"/>
        <note>4Fe-4S-S-AdoMet</note>
    </ligand>
</feature>
<feature type="binding site" evidence="8">
    <location>
        <position position="51"/>
    </location>
    <ligand>
        <name>[4Fe-4S] cluster</name>
        <dbReference type="ChEBI" id="CHEBI:49883"/>
        <note>4Fe-4S-S-AdoMet</note>
    </ligand>
</feature>
<comment type="caution">
    <text evidence="8">Lacks conserved residue(s) required for the propagation of feature annotation.</text>
</comment>
<feature type="binding site" evidence="8">
    <location>
        <position position="108"/>
    </location>
    <ligand>
        <name>S-adenosyl-L-methionine</name>
        <dbReference type="ChEBI" id="CHEBI:59789"/>
    </ligand>
</feature>
<dbReference type="Pfam" id="PF04055">
    <property type="entry name" value="Radical_SAM"/>
    <property type="match status" value="1"/>
</dbReference>
<dbReference type="AlphaFoldDB" id="A0A845L0Z3"/>
<evidence type="ECO:0000256" key="8">
    <source>
        <dbReference type="HAMAP-Rule" id="MF_00917"/>
    </source>
</evidence>
<dbReference type="OrthoDB" id="9792276at2"/>
<dbReference type="PANTHER" id="PTHR42836:SF1">
    <property type="entry name" value="7-CARBOXY-7-DEAZAGUANINE SYNTHASE"/>
    <property type="match status" value="1"/>
</dbReference>
<comment type="cofactor">
    <cofactor evidence="8">
        <name>[4Fe-4S] cluster</name>
        <dbReference type="ChEBI" id="CHEBI:49883"/>
    </cofactor>
    <text evidence="8">Binds 1 [4Fe-4S] cluster. The cluster is coordinated with 3 cysteines and an exchangeable S-adenosyl-L-methionine.</text>
</comment>
<feature type="binding site" evidence="8">
    <location>
        <position position="43"/>
    </location>
    <ligand>
        <name>substrate</name>
    </ligand>
</feature>
<feature type="domain" description="Radical SAM core" evidence="9">
    <location>
        <begin position="34"/>
        <end position="257"/>
    </location>
</feature>
<dbReference type="Gene3D" id="3.20.20.70">
    <property type="entry name" value="Aldolase class I"/>
    <property type="match status" value="1"/>
</dbReference>
<dbReference type="GO" id="GO:0008616">
    <property type="term" value="P:tRNA queuosine(34) biosynthetic process"/>
    <property type="evidence" value="ECO:0007669"/>
    <property type="project" value="UniProtKB-UniRule"/>
</dbReference>
<keyword evidence="8" id="KW-0671">Queuosine biosynthesis</keyword>
<comment type="cofactor">
    <cofactor evidence="8">
        <name>Mg(2+)</name>
        <dbReference type="ChEBI" id="CHEBI:18420"/>
    </cofactor>
</comment>
<dbReference type="GO" id="GO:0016840">
    <property type="term" value="F:carbon-nitrogen lyase activity"/>
    <property type="evidence" value="ECO:0007669"/>
    <property type="project" value="UniProtKB-UniRule"/>
</dbReference>
<evidence type="ECO:0000256" key="5">
    <source>
        <dbReference type="ARBA" id="ARBA00023004"/>
    </source>
</evidence>
<keyword evidence="5 8" id="KW-0408">Iron</keyword>
<dbReference type="GO" id="GO:0000287">
    <property type="term" value="F:magnesium ion binding"/>
    <property type="evidence" value="ECO:0007669"/>
    <property type="project" value="UniProtKB-UniRule"/>
</dbReference>
<comment type="similarity">
    <text evidence="8">Belongs to the radical SAM superfamily. 7-carboxy-7-deazaguanine synthase family.</text>
</comment>
<feature type="binding site" evidence="8">
    <location>
        <begin position="28"/>
        <end position="30"/>
    </location>
    <ligand>
        <name>substrate</name>
    </ligand>
</feature>
<comment type="catalytic activity">
    <reaction evidence="8">
        <text>6-carboxy-5,6,7,8-tetrahydropterin + H(+) = 7-carboxy-7-carbaguanine + NH4(+)</text>
        <dbReference type="Rhea" id="RHEA:27974"/>
        <dbReference type="ChEBI" id="CHEBI:15378"/>
        <dbReference type="ChEBI" id="CHEBI:28938"/>
        <dbReference type="ChEBI" id="CHEBI:61032"/>
        <dbReference type="ChEBI" id="CHEBI:61036"/>
        <dbReference type="EC" id="4.3.99.3"/>
    </reaction>
</comment>
<name>A0A845L0Z3_9FIRM</name>
<dbReference type="EMBL" id="WXEY01000002">
    <property type="protein sequence ID" value="MZP28615.1"/>
    <property type="molecule type" value="Genomic_DNA"/>
</dbReference>
<keyword evidence="2 8" id="KW-0949">S-adenosyl-L-methionine</keyword>
<protein>
    <recommendedName>
        <fullName evidence="8">7-carboxy-7-deazaguanine synthase</fullName>
        <shortName evidence="8">CDG synthase</shortName>
        <ecNumber evidence="8">4.3.99.3</ecNumber>
    </recommendedName>
    <alternativeName>
        <fullName evidence="8">Queuosine biosynthesis protein QueE</fullName>
    </alternativeName>
</protein>
<evidence type="ECO:0000256" key="4">
    <source>
        <dbReference type="ARBA" id="ARBA00022842"/>
    </source>
</evidence>
<keyword evidence="6 8" id="KW-0411">Iron-sulfur</keyword>
<keyword evidence="4 8" id="KW-0460">Magnesium</keyword>
<evidence type="ECO:0000256" key="6">
    <source>
        <dbReference type="ARBA" id="ARBA00023014"/>
    </source>
</evidence>
<comment type="pathway">
    <text evidence="8">Purine metabolism; 7-cyano-7-deazaguanine biosynthesis.</text>
</comment>
<reference evidence="10 11" key="1">
    <citation type="submission" date="2020-01" db="EMBL/GenBank/DDBJ databases">
        <title>Whole-genome sequence of Heliobacterium undosum DSM 13378.</title>
        <authorList>
            <person name="Kyndt J.A."/>
            <person name="Meyer T.E."/>
        </authorList>
    </citation>
    <scope>NUCLEOTIDE SEQUENCE [LARGE SCALE GENOMIC DNA]</scope>
    <source>
        <strain evidence="10 11">DSM 13378</strain>
    </source>
</reference>
<evidence type="ECO:0000313" key="10">
    <source>
        <dbReference type="EMBL" id="MZP28615.1"/>
    </source>
</evidence>
<feature type="binding site" evidence="8">
    <location>
        <begin position="53"/>
        <end position="55"/>
    </location>
    <ligand>
        <name>S-adenosyl-L-methionine</name>
        <dbReference type="ChEBI" id="CHEBI:59789"/>
    </ligand>
</feature>
<gene>
    <name evidence="8" type="primary">queE</name>
    <name evidence="10" type="ORF">GTO91_02635</name>
</gene>
<dbReference type="GO" id="GO:1904047">
    <property type="term" value="F:S-adenosyl-L-methionine binding"/>
    <property type="evidence" value="ECO:0007669"/>
    <property type="project" value="UniProtKB-UniRule"/>
</dbReference>
<dbReference type="EC" id="4.3.99.3" evidence="8"/>
<feature type="binding site" evidence="8">
    <location>
        <position position="47"/>
    </location>
    <ligand>
        <name>[4Fe-4S] cluster</name>
        <dbReference type="ChEBI" id="CHEBI:49883"/>
        <note>4Fe-4S-S-AdoMet</note>
    </ligand>
</feature>
<dbReference type="CDD" id="cd01335">
    <property type="entry name" value="Radical_SAM"/>
    <property type="match status" value="1"/>
</dbReference>
<comment type="function">
    <text evidence="8">Catalyzes the complex heterocyclic radical-mediated conversion of 6-carboxy-5,6,7,8-tetrahydropterin (CPH4) to 7-carboxy-7-deazaguanine (CDG), a step common to the biosynthetic pathways of all 7-deazapurine-containing compounds.</text>
</comment>
<organism evidence="10 11">
    <name type="scientific">Heliomicrobium undosum</name>
    <dbReference type="NCBI Taxonomy" id="121734"/>
    <lineage>
        <taxon>Bacteria</taxon>
        <taxon>Bacillati</taxon>
        <taxon>Bacillota</taxon>
        <taxon>Clostridia</taxon>
        <taxon>Eubacteriales</taxon>
        <taxon>Heliobacteriaceae</taxon>
        <taxon>Heliomicrobium</taxon>
    </lineage>
</organism>
<keyword evidence="11" id="KW-1185">Reference proteome</keyword>
<keyword evidence="7 8" id="KW-0456">Lyase</keyword>
<evidence type="ECO:0000256" key="2">
    <source>
        <dbReference type="ARBA" id="ARBA00022691"/>
    </source>
</evidence>
<evidence type="ECO:0000259" key="9">
    <source>
        <dbReference type="PROSITE" id="PS51918"/>
    </source>
</evidence>
<keyword evidence="3 8" id="KW-0479">Metal-binding</keyword>
<dbReference type="InterPro" id="IPR024924">
    <property type="entry name" value="7-CO-7-deazaguanine_synth-like"/>
</dbReference>
<proteinExistence type="inferred from homology"/>
<comment type="subunit">
    <text evidence="8">Homodimer.</text>
</comment>
<dbReference type="UniPathway" id="UPA00391"/>
<evidence type="ECO:0000256" key="7">
    <source>
        <dbReference type="ARBA" id="ARBA00023239"/>
    </source>
</evidence>
<feature type="binding site" evidence="8">
    <location>
        <position position="106"/>
    </location>
    <ligand>
        <name>substrate</name>
    </ligand>
</feature>
<evidence type="ECO:0000256" key="3">
    <source>
        <dbReference type="ARBA" id="ARBA00022723"/>
    </source>
</evidence>
<dbReference type="GO" id="GO:0051539">
    <property type="term" value="F:4 iron, 4 sulfur cluster binding"/>
    <property type="evidence" value="ECO:0007669"/>
    <property type="project" value="UniProtKB-UniRule"/>
</dbReference>
<dbReference type="InterPro" id="IPR058240">
    <property type="entry name" value="rSAM_sf"/>
</dbReference>
<dbReference type="SFLD" id="SFLDS00029">
    <property type="entry name" value="Radical_SAM"/>
    <property type="match status" value="1"/>
</dbReference>
<dbReference type="HAMAP" id="MF_00917">
    <property type="entry name" value="QueE"/>
    <property type="match status" value="1"/>
</dbReference>